<dbReference type="KEGG" id="mmor:MMOR_34650"/>
<protein>
    <submittedName>
        <fullName evidence="2">Uncharacterized protein</fullName>
    </submittedName>
</protein>
<keyword evidence="3" id="KW-1185">Reference proteome</keyword>
<evidence type="ECO:0000256" key="1">
    <source>
        <dbReference type="SAM" id="MobiDB-lite"/>
    </source>
</evidence>
<feature type="compositionally biased region" description="Gly residues" evidence="1">
    <location>
        <begin position="24"/>
        <end position="41"/>
    </location>
</feature>
<reference evidence="2 3" key="1">
    <citation type="journal article" date="2019" name="Emerg. Microbes Infect.">
        <title>Comprehensive subspecies identification of 175 nontuberculous mycobacteria species based on 7547 genomic profiles.</title>
        <authorList>
            <person name="Matsumoto Y."/>
            <person name="Kinjo T."/>
            <person name="Motooka D."/>
            <person name="Nabeya D."/>
            <person name="Jung N."/>
            <person name="Uechi K."/>
            <person name="Horii T."/>
            <person name="Iida T."/>
            <person name="Fujita J."/>
            <person name="Nakamura S."/>
        </authorList>
    </citation>
    <scope>NUCLEOTIDE SEQUENCE [LARGE SCALE GENOMIC DNA]</scope>
    <source>
        <strain evidence="2 3">JCM 6375</strain>
    </source>
</reference>
<dbReference type="RefSeq" id="WP_133056551.1">
    <property type="nucleotide sequence ID" value="NZ_AP022560.1"/>
</dbReference>
<dbReference type="Proteomes" id="UP000466681">
    <property type="component" value="Chromosome"/>
</dbReference>
<sequence>MHTNRPGYGQAVVGMNSDQHHPGGRGGVNPGGGGGGGGGGTSPSKMFDATLPVLNPSQGLNPPPGLKGDGSV</sequence>
<accession>A0AAD1HD91</accession>
<dbReference type="EMBL" id="AP022560">
    <property type="protein sequence ID" value="BBX02529.1"/>
    <property type="molecule type" value="Genomic_DNA"/>
</dbReference>
<organism evidence="2 3">
    <name type="scientific">Mycolicibacterium moriokaense</name>
    <dbReference type="NCBI Taxonomy" id="39691"/>
    <lineage>
        <taxon>Bacteria</taxon>
        <taxon>Bacillati</taxon>
        <taxon>Actinomycetota</taxon>
        <taxon>Actinomycetes</taxon>
        <taxon>Mycobacteriales</taxon>
        <taxon>Mycobacteriaceae</taxon>
        <taxon>Mycolicibacterium</taxon>
    </lineage>
</organism>
<dbReference type="AlphaFoldDB" id="A0AAD1HD91"/>
<evidence type="ECO:0000313" key="2">
    <source>
        <dbReference type="EMBL" id="BBX02529.1"/>
    </source>
</evidence>
<gene>
    <name evidence="2" type="ORF">MMOR_34650</name>
</gene>
<name>A0AAD1HD91_9MYCO</name>
<proteinExistence type="predicted"/>
<feature type="region of interest" description="Disordered" evidence="1">
    <location>
        <begin position="1"/>
        <end position="72"/>
    </location>
</feature>
<evidence type="ECO:0000313" key="3">
    <source>
        <dbReference type="Proteomes" id="UP000466681"/>
    </source>
</evidence>